<dbReference type="Pfam" id="PF08021">
    <property type="entry name" value="FAD_binding_9"/>
    <property type="match status" value="1"/>
</dbReference>
<evidence type="ECO:0000259" key="2">
    <source>
        <dbReference type="Pfam" id="PF04954"/>
    </source>
</evidence>
<dbReference type="SUPFAM" id="SSF63380">
    <property type="entry name" value="Riboflavin synthase domain-like"/>
    <property type="match status" value="1"/>
</dbReference>
<feature type="domain" description="SIP-like Rossmann fold" evidence="2">
    <location>
        <begin position="137"/>
        <end position="255"/>
    </location>
</feature>
<dbReference type="KEGG" id="wvi:Weevi_1142"/>
<dbReference type="Pfam" id="PF04954">
    <property type="entry name" value="SIP"/>
    <property type="match status" value="1"/>
</dbReference>
<dbReference type="CDD" id="cd06193">
    <property type="entry name" value="siderophore_interacting"/>
    <property type="match status" value="1"/>
</dbReference>
<dbReference type="Gene3D" id="2.40.30.10">
    <property type="entry name" value="Translation factors"/>
    <property type="match status" value="1"/>
</dbReference>
<sequence>MAGKSKITKQKFILQHKEFIGPNFIRLYLGRENIEEYLSMTCGSSCKLYFPPLEMCDKHFAKYNEKSGKWISASEKFKPKSRTYTLRKILPKNNQLVIDVANHGTQGPGTRWANLAKVGDAIGVTMKNCSKKIAQKADWYCLAADLTGLPVVSVIAENLPSTAKGVMLIEVPSKEDIHAIDTPLDIHWVVNPLVGANSDLYKKLKKIEFPTKKKINRFAYVASESTSTKKIRTFFKENLAWKRHEYFCTSHWKLGKEERNAIEKCYKKTESIELISL</sequence>
<accession>F0P2L2</accession>
<dbReference type="InterPro" id="IPR017938">
    <property type="entry name" value="Riboflavin_synthase-like_b-brl"/>
</dbReference>
<dbReference type="PANTHER" id="PTHR30157:SF0">
    <property type="entry name" value="NADPH-DEPENDENT FERRIC-CHELATE REDUCTASE"/>
    <property type="match status" value="1"/>
</dbReference>
<evidence type="ECO:0000256" key="1">
    <source>
        <dbReference type="ARBA" id="ARBA00035644"/>
    </source>
</evidence>
<protein>
    <submittedName>
        <fullName evidence="4">Siderophore-interacting protein</fullName>
    </submittedName>
</protein>
<feature type="domain" description="Siderophore-interacting FAD-binding" evidence="3">
    <location>
        <begin position="16"/>
        <end position="125"/>
    </location>
</feature>
<keyword evidence="5" id="KW-1185">Reference proteome</keyword>
<dbReference type="InterPro" id="IPR039261">
    <property type="entry name" value="FNR_nucleotide-bd"/>
</dbReference>
<gene>
    <name evidence="4" type="ordered locus">Weevi_1142</name>
</gene>
<proteinExistence type="inferred from homology"/>
<dbReference type="PANTHER" id="PTHR30157">
    <property type="entry name" value="FERRIC REDUCTASE, NADPH-DEPENDENT"/>
    <property type="match status" value="1"/>
</dbReference>
<dbReference type="RefSeq" id="WP_013598241.1">
    <property type="nucleotide sequence ID" value="NC_015144.1"/>
</dbReference>
<dbReference type="OrthoDB" id="9814826at2"/>
<name>F0P2L2_WEEVC</name>
<dbReference type="EMBL" id="CP002455">
    <property type="protein sequence ID" value="ADX67851.1"/>
    <property type="molecule type" value="Genomic_DNA"/>
</dbReference>
<dbReference type="InterPro" id="IPR013113">
    <property type="entry name" value="SIP_FAD-bd"/>
</dbReference>
<dbReference type="HOGENOM" id="CLU_040923_3_1_10"/>
<dbReference type="InterPro" id="IPR039374">
    <property type="entry name" value="SIP_fam"/>
</dbReference>
<evidence type="ECO:0000313" key="5">
    <source>
        <dbReference type="Proteomes" id="UP000008641"/>
    </source>
</evidence>
<dbReference type="InterPro" id="IPR007037">
    <property type="entry name" value="SIP_rossman_dom"/>
</dbReference>
<dbReference type="eggNOG" id="COG2375">
    <property type="taxonomic scope" value="Bacteria"/>
</dbReference>
<comment type="similarity">
    <text evidence="1">Belongs to the SIP oxidoreductase family.</text>
</comment>
<dbReference type="STRING" id="865938.Weevi_1142"/>
<reference evidence="4 5" key="1">
    <citation type="journal article" date="2011" name="Stand. Genomic Sci.">
        <title>Complete genome sequence of Weeksella virosa type strain (9751).</title>
        <authorList>
            <person name="Lang E."/>
            <person name="Teshima H."/>
            <person name="Lucas S."/>
            <person name="Lapidus A."/>
            <person name="Hammon N."/>
            <person name="Deshpande S."/>
            <person name="Nolan M."/>
            <person name="Cheng J.F."/>
            <person name="Pitluck S."/>
            <person name="Liolios K."/>
            <person name="Pagani I."/>
            <person name="Mikhailova N."/>
            <person name="Ivanova N."/>
            <person name="Mavromatis K."/>
            <person name="Pati A."/>
            <person name="Tapia R."/>
            <person name="Han C."/>
            <person name="Goodwin L."/>
            <person name="Chen A."/>
            <person name="Palaniappan K."/>
            <person name="Land M."/>
            <person name="Hauser L."/>
            <person name="Chang Y.J."/>
            <person name="Jeffries C.D."/>
            <person name="Brambilla E.M."/>
            <person name="Kopitz M."/>
            <person name="Rohde M."/>
            <person name="Goker M."/>
            <person name="Tindall B.J."/>
            <person name="Detter J.C."/>
            <person name="Woyke T."/>
            <person name="Bristow J."/>
            <person name="Eisen J.A."/>
            <person name="Markowitz V."/>
            <person name="Hugenholtz P."/>
            <person name="Klenk H.P."/>
            <person name="Kyrpides N.C."/>
        </authorList>
    </citation>
    <scope>NUCLEOTIDE SEQUENCE [LARGE SCALE GENOMIC DNA]</scope>
    <source>
        <strain evidence="5">ATCC 43766 / DSM 16922 / JCM 21250 / NBRC 16016 / NCTC 11634 / CL345/78</strain>
    </source>
</reference>
<evidence type="ECO:0000259" key="3">
    <source>
        <dbReference type="Pfam" id="PF08021"/>
    </source>
</evidence>
<reference evidence="5" key="2">
    <citation type="journal article" date="2011" name="Stand. Genomic Sci.">
        <title>Complete genome sequence of Weeksella virosa type strain (9751T).</title>
        <authorList>
            <person name="Lang E."/>
            <person name="Teshima H."/>
            <person name="Lucas S."/>
            <person name="Lapidus A."/>
            <person name="Hammon N."/>
            <person name="Deshpande S."/>
            <person name="Nolan M."/>
            <person name="Cheng J."/>
            <person name="Pitluck S."/>
            <person name="Liolios K."/>
            <person name="Pagani I."/>
            <person name="Mikhailova N."/>
            <person name="Ivanova N."/>
            <person name="Mavromatis K."/>
            <person name="Pati A."/>
            <person name="Tapia R."/>
            <person name="Han C."/>
            <person name="Goodwin L."/>
            <person name="Chen A."/>
            <person name="Palaniappan K."/>
            <person name="Land M."/>
            <person name="Hauser L."/>
            <person name="Chang Y."/>
            <person name="Jeffries C."/>
            <person name="Brambilla E."/>
            <person name="Kopitz M."/>
            <person name="Rohde M."/>
            <person name="Goker M."/>
            <person name="Tindall B."/>
            <person name="Detter J."/>
            <person name="Woyke T."/>
            <person name="Bristow J."/>
            <person name="Eisen J."/>
            <person name="Markowitz V."/>
            <person name="Hugenholtz P."/>
            <person name="Klenk H."/>
            <person name="Kyrpides N."/>
        </authorList>
    </citation>
    <scope>NUCLEOTIDE SEQUENCE [LARGE SCALE GENOMIC DNA]</scope>
    <source>
        <strain evidence="5">ATCC 43766 / DSM 16922 / JCM 21250 / NBRC 16016 / NCTC 11634 / CL345/78</strain>
    </source>
</reference>
<dbReference type="Proteomes" id="UP000008641">
    <property type="component" value="Chromosome"/>
</dbReference>
<dbReference type="AlphaFoldDB" id="F0P2L2"/>
<organism evidence="4 5">
    <name type="scientific">Weeksella virosa (strain ATCC 43766 / DSM 16922 / JCM 21250 / CCUG 30538 / CDC 9751 / IAM 14551 / NBRC 16016 / NCTC 11634 / CL345/78)</name>
    <dbReference type="NCBI Taxonomy" id="865938"/>
    <lineage>
        <taxon>Bacteria</taxon>
        <taxon>Pseudomonadati</taxon>
        <taxon>Bacteroidota</taxon>
        <taxon>Flavobacteriia</taxon>
        <taxon>Flavobacteriales</taxon>
        <taxon>Weeksellaceae</taxon>
        <taxon>Weeksella</taxon>
    </lineage>
</organism>
<evidence type="ECO:0000313" key="4">
    <source>
        <dbReference type="EMBL" id="ADX67851.1"/>
    </source>
</evidence>
<dbReference type="Gene3D" id="3.40.50.80">
    <property type="entry name" value="Nucleotide-binding domain of ferredoxin-NADP reductase (FNR) module"/>
    <property type="match status" value="1"/>
</dbReference>